<dbReference type="PROSITE" id="PS50088">
    <property type="entry name" value="ANK_REPEAT"/>
    <property type="match status" value="3"/>
</dbReference>
<keyword evidence="2 3" id="KW-0040">ANK repeat</keyword>
<dbReference type="Pfam" id="PF13637">
    <property type="entry name" value="Ank_4"/>
    <property type="match status" value="1"/>
</dbReference>
<accession>A0A5P2D9V7</accession>
<feature type="repeat" description="ANK" evidence="3">
    <location>
        <begin position="70"/>
        <end position="102"/>
    </location>
</feature>
<dbReference type="PANTHER" id="PTHR24198:SF165">
    <property type="entry name" value="ANKYRIN REPEAT-CONTAINING PROTEIN-RELATED"/>
    <property type="match status" value="1"/>
</dbReference>
<feature type="repeat" description="ANK" evidence="3">
    <location>
        <begin position="35"/>
        <end position="61"/>
    </location>
</feature>
<reference evidence="4 5" key="1">
    <citation type="submission" date="2018-05" db="EMBL/GenBank/DDBJ databases">
        <title>Streptomyces venezuelae.</title>
        <authorList>
            <person name="Kim W."/>
            <person name="Lee N."/>
            <person name="Cho B.-K."/>
        </authorList>
    </citation>
    <scope>NUCLEOTIDE SEQUENCE [LARGE SCALE GENOMIC DNA]</scope>
    <source>
        <strain evidence="4 5">ATCC 21782</strain>
    </source>
</reference>
<dbReference type="SUPFAM" id="SSF48403">
    <property type="entry name" value="Ankyrin repeat"/>
    <property type="match status" value="1"/>
</dbReference>
<dbReference type="PROSITE" id="PS50297">
    <property type="entry name" value="ANK_REP_REGION"/>
    <property type="match status" value="3"/>
</dbReference>
<keyword evidence="1" id="KW-0677">Repeat</keyword>
<dbReference type="SMART" id="SM00248">
    <property type="entry name" value="ANK"/>
    <property type="match status" value="5"/>
</dbReference>
<dbReference type="PANTHER" id="PTHR24198">
    <property type="entry name" value="ANKYRIN REPEAT AND PROTEIN KINASE DOMAIN-CONTAINING PROTEIN"/>
    <property type="match status" value="1"/>
</dbReference>
<name>A0A5P2D9V7_STRVZ</name>
<dbReference type="InterPro" id="IPR002110">
    <property type="entry name" value="Ankyrin_rpt"/>
</dbReference>
<dbReference type="RefSeq" id="WP_190344828.1">
    <property type="nucleotide sequence ID" value="NZ_CP029190.1"/>
</dbReference>
<organism evidence="4 5">
    <name type="scientific">Streptomyces venezuelae</name>
    <dbReference type="NCBI Taxonomy" id="54571"/>
    <lineage>
        <taxon>Bacteria</taxon>
        <taxon>Bacillati</taxon>
        <taxon>Actinomycetota</taxon>
        <taxon>Actinomycetes</taxon>
        <taxon>Kitasatosporales</taxon>
        <taxon>Streptomycetaceae</taxon>
        <taxon>Streptomyces</taxon>
    </lineage>
</organism>
<evidence type="ECO:0000313" key="4">
    <source>
        <dbReference type="EMBL" id="QES51895.1"/>
    </source>
</evidence>
<evidence type="ECO:0000313" key="5">
    <source>
        <dbReference type="Proteomes" id="UP000325211"/>
    </source>
</evidence>
<dbReference type="Proteomes" id="UP000325211">
    <property type="component" value="Chromosome"/>
</dbReference>
<evidence type="ECO:0000256" key="3">
    <source>
        <dbReference type="PROSITE-ProRule" id="PRU00023"/>
    </source>
</evidence>
<protein>
    <submittedName>
        <fullName evidence="4">Uncharacterized protein</fullName>
    </submittedName>
</protein>
<dbReference type="Pfam" id="PF12796">
    <property type="entry name" value="Ank_2"/>
    <property type="match status" value="1"/>
</dbReference>
<gene>
    <name evidence="4" type="ORF">DEJ50_32655</name>
</gene>
<dbReference type="Gene3D" id="1.25.40.20">
    <property type="entry name" value="Ankyrin repeat-containing domain"/>
    <property type="match status" value="2"/>
</dbReference>
<proteinExistence type="predicted"/>
<evidence type="ECO:0000256" key="1">
    <source>
        <dbReference type="ARBA" id="ARBA00022737"/>
    </source>
</evidence>
<sequence>MDITDQLTRAAENGDAAAVASLLSAGAEVDARNSARRTALELAVSAGQAEIVRLLLAAGADPCRPAGDYEELTPLLLAAMLPHAEVVKALLAAGASLGAQGLVEYVPLAVAATSGKQGYPHIVVLFLEHGADINAVMRGRTALELAIGGGKVQMARWLLRRGAKPTEYALSLACHRARQSPEAAGRYAAVINALHAARLVE</sequence>
<evidence type="ECO:0000256" key="2">
    <source>
        <dbReference type="ARBA" id="ARBA00023043"/>
    </source>
</evidence>
<feature type="repeat" description="ANK" evidence="3">
    <location>
        <begin position="138"/>
        <end position="163"/>
    </location>
</feature>
<dbReference type="InterPro" id="IPR036770">
    <property type="entry name" value="Ankyrin_rpt-contain_sf"/>
</dbReference>
<dbReference type="EMBL" id="CP029190">
    <property type="protein sequence ID" value="QES51895.1"/>
    <property type="molecule type" value="Genomic_DNA"/>
</dbReference>
<dbReference type="AlphaFoldDB" id="A0A5P2D9V7"/>